<evidence type="ECO:0000313" key="2">
    <source>
        <dbReference type="EMBL" id="AWV98751.1"/>
    </source>
</evidence>
<dbReference type="GO" id="GO:0016788">
    <property type="term" value="F:hydrolase activity, acting on ester bonds"/>
    <property type="evidence" value="ECO:0007669"/>
    <property type="project" value="UniProtKB-ARBA"/>
</dbReference>
<sequence>MAQCTKKVAPISEIDNKNGSISYLALGDSYTIGERVATDERWPVQLVEKLQANNIAINSPQIIAKTGWTTAELDNGINAVNPQNTYDLVSLLIGVNNQYRGLSSASFKPEFEALLTRAIGFAGGNKSKVFVVSIPDYGVTPFGQKGEPEKIAKQIDEYNKIQEDICAARGIVYFDITPISRNAKTDLGLVAEDGLHPSAKMYGQWVDLMLNDVLSLVKP</sequence>
<evidence type="ECO:0000313" key="3">
    <source>
        <dbReference type="Proteomes" id="UP000249873"/>
    </source>
</evidence>
<dbReference type="Proteomes" id="UP000249873">
    <property type="component" value="Chromosome"/>
</dbReference>
<dbReference type="AlphaFoldDB" id="A0A2Z4GC57"/>
<feature type="domain" description="SGNH hydrolase-type esterase" evidence="1">
    <location>
        <begin position="25"/>
        <end position="202"/>
    </location>
</feature>
<dbReference type="EMBL" id="CP029480">
    <property type="protein sequence ID" value="AWV98751.1"/>
    <property type="molecule type" value="Genomic_DNA"/>
</dbReference>
<protein>
    <submittedName>
        <fullName evidence="2">Lysophospholipase</fullName>
    </submittedName>
</protein>
<gene>
    <name evidence="2" type="ORF">DJ013_11435</name>
</gene>
<dbReference type="SUPFAM" id="SSF52266">
    <property type="entry name" value="SGNH hydrolase"/>
    <property type="match status" value="1"/>
</dbReference>
<proteinExistence type="predicted"/>
<dbReference type="Gene3D" id="3.40.50.1110">
    <property type="entry name" value="SGNH hydrolase"/>
    <property type="match status" value="1"/>
</dbReference>
<reference evidence="2 3" key="1">
    <citation type="submission" date="2018-05" db="EMBL/GenBank/DDBJ databases">
        <title>Complete genome sequence of Arcticibacterium luteifluviistationis SM1504T, a cytophagaceae bacterium isolated from Arctic surface seawater.</title>
        <authorList>
            <person name="Li Y."/>
            <person name="Qin Q.-L."/>
        </authorList>
    </citation>
    <scope>NUCLEOTIDE SEQUENCE [LARGE SCALE GENOMIC DNA]</scope>
    <source>
        <strain evidence="2 3">SM1504</strain>
    </source>
</reference>
<dbReference type="Pfam" id="PF13472">
    <property type="entry name" value="Lipase_GDSL_2"/>
    <property type="match status" value="1"/>
</dbReference>
<accession>A0A2Z4GC57</accession>
<keyword evidence="3" id="KW-1185">Reference proteome</keyword>
<dbReference type="KEGG" id="als:DJ013_11435"/>
<dbReference type="InterPro" id="IPR036514">
    <property type="entry name" value="SGNH_hydro_sf"/>
</dbReference>
<organism evidence="2 3">
    <name type="scientific">Arcticibacterium luteifluviistationis</name>
    <dbReference type="NCBI Taxonomy" id="1784714"/>
    <lineage>
        <taxon>Bacteria</taxon>
        <taxon>Pseudomonadati</taxon>
        <taxon>Bacteroidota</taxon>
        <taxon>Cytophagia</taxon>
        <taxon>Cytophagales</taxon>
        <taxon>Leadbetterellaceae</taxon>
        <taxon>Arcticibacterium</taxon>
    </lineage>
</organism>
<evidence type="ECO:0000259" key="1">
    <source>
        <dbReference type="Pfam" id="PF13472"/>
    </source>
</evidence>
<dbReference type="InterPro" id="IPR013830">
    <property type="entry name" value="SGNH_hydro"/>
</dbReference>
<dbReference type="OrthoDB" id="158267at2"/>
<name>A0A2Z4GC57_9BACT</name>
<dbReference type="CDD" id="cd01832">
    <property type="entry name" value="SGNH_hydrolase_like_1"/>
    <property type="match status" value="1"/>
</dbReference>